<feature type="transmembrane region" description="Helical" evidence="1">
    <location>
        <begin position="143"/>
        <end position="162"/>
    </location>
</feature>
<feature type="transmembrane region" description="Helical" evidence="1">
    <location>
        <begin position="191"/>
        <end position="224"/>
    </location>
</feature>
<feature type="transmembrane region" description="Helical" evidence="1">
    <location>
        <begin position="427"/>
        <end position="452"/>
    </location>
</feature>
<dbReference type="EMBL" id="FZOS01000042">
    <property type="protein sequence ID" value="SNT10845.1"/>
    <property type="molecule type" value="Genomic_DNA"/>
</dbReference>
<feature type="transmembrane region" description="Helical" evidence="1">
    <location>
        <begin position="111"/>
        <end position="131"/>
    </location>
</feature>
<dbReference type="OrthoDB" id="1082056at2"/>
<dbReference type="RefSeq" id="WP_144033868.1">
    <property type="nucleotide sequence ID" value="NZ_FZOS01000042.1"/>
</dbReference>
<keyword evidence="3" id="KW-1185">Reference proteome</keyword>
<feature type="transmembrane region" description="Helical" evidence="1">
    <location>
        <begin position="398"/>
        <end position="415"/>
    </location>
</feature>
<dbReference type="AlphaFoldDB" id="A0A239JYH8"/>
<feature type="transmembrane region" description="Helical" evidence="1">
    <location>
        <begin position="294"/>
        <end position="315"/>
    </location>
</feature>
<keyword evidence="1" id="KW-0812">Transmembrane</keyword>
<feature type="transmembrane region" description="Helical" evidence="1">
    <location>
        <begin position="17"/>
        <end position="35"/>
    </location>
</feature>
<feature type="transmembrane region" description="Helical" evidence="1">
    <location>
        <begin position="231"/>
        <end position="251"/>
    </location>
</feature>
<feature type="transmembrane region" description="Helical" evidence="1">
    <location>
        <begin position="257"/>
        <end position="282"/>
    </location>
</feature>
<organism evidence="2 3">
    <name type="scientific">Edaphosphingomonas laterariae</name>
    <dbReference type="NCBI Taxonomy" id="861865"/>
    <lineage>
        <taxon>Bacteria</taxon>
        <taxon>Pseudomonadati</taxon>
        <taxon>Pseudomonadota</taxon>
        <taxon>Alphaproteobacteria</taxon>
        <taxon>Sphingomonadales</taxon>
        <taxon>Rhizorhabdaceae</taxon>
        <taxon>Edaphosphingomonas</taxon>
    </lineage>
</organism>
<feature type="transmembrane region" description="Helical" evidence="1">
    <location>
        <begin position="169"/>
        <end position="185"/>
    </location>
</feature>
<reference evidence="3" key="1">
    <citation type="submission" date="2017-06" db="EMBL/GenBank/DDBJ databases">
        <authorList>
            <person name="Varghese N."/>
            <person name="Submissions S."/>
        </authorList>
    </citation>
    <scope>NUCLEOTIDE SEQUENCE [LARGE SCALE GENOMIC DNA]</scope>
    <source>
        <strain evidence="3">LNB2</strain>
    </source>
</reference>
<proteinExistence type="predicted"/>
<name>A0A239JYH8_9SPHN</name>
<gene>
    <name evidence="2" type="ORF">SAMN06295912_14210</name>
</gene>
<evidence type="ECO:0008006" key="4">
    <source>
        <dbReference type="Google" id="ProtNLM"/>
    </source>
</evidence>
<accession>A0A239JYH8</accession>
<keyword evidence="1" id="KW-1133">Transmembrane helix</keyword>
<evidence type="ECO:0000256" key="1">
    <source>
        <dbReference type="SAM" id="Phobius"/>
    </source>
</evidence>
<protein>
    <recommendedName>
        <fullName evidence="4">4-amino-4-deoxy-L-arabinose transferase</fullName>
    </recommendedName>
</protein>
<evidence type="ECO:0000313" key="2">
    <source>
        <dbReference type="EMBL" id="SNT10845.1"/>
    </source>
</evidence>
<keyword evidence="1" id="KW-0472">Membrane</keyword>
<dbReference type="Proteomes" id="UP000198281">
    <property type="component" value="Unassembled WGS sequence"/>
</dbReference>
<evidence type="ECO:0000313" key="3">
    <source>
        <dbReference type="Proteomes" id="UP000198281"/>
    </source>
</evidence>
<feature type="transmembrane region" description="Helical" evidence="1">
    <location>
        <begin position="375"/>
        <end position="392"/>
    </location>
</feature>
<sequence>MPADRGPAPAALAGRRTWLLGLFGLWLAVVAWLLWARRDAIANGQLPDTDDNLRLLQVRDWLAGQGWFDLRQYRLDPPAGADIHWSRLVDLPLAAIIRPLAPWIGQGTAEILAAVIVPLIALAVAMAFAGALGRRAIAPDAGWWAPLVLICAGPLTGMLAPLRIDHHGWQIVALLAMLVGLAARNRRSGGMIAGIAIAASLAIGVEMLPFLALGAALSVAAWIFDPAERDRVQALAVSLALGLIVASLLFVAPAQRFGFACDALTAAWTLPILLGCGGLALATHFAPASPRARAVALIAVGAIAGLPFMFGASAVCLIDPYRAVDPEARRLWLTLVAEAKPLTRQSAEVALGTLVVPVTGLVGAIAMLAKRRDRIWLIFVILGIASIALAVQQTRAGVAAQALALPGAAALGWMLRRRIVTIPSMPLRVFGTLGLFMLITGLGPRLIIAALVSQPESEAKAARKKSTAACMAPAALRGLDAVPAGTMLATTDATPALILHSHHRGVAGPYHRNGRAIADVMKAWAGSNALARPILRRHGVTLVALCGESVEGGIYTQRSRAGLYARLERGDVPTWLTPVPLAGTPWRVWRIHP</sequence>